<evidence type="ECO:0000313" key="2">
    <source>
        <dbReference type="EMBL" id="WXB02097.1"/>
    </source>
</evidence>
<name>A0ABZ2L0H6_9BACT</name>
<reference evidence="2" key="1">
    <citation type="submission" date="2021-12" db="EMBL/GenBank/DDBJ databases">
        <title>Discovery of the Pendulisporaceae a myxobacterial family with distinct sporulation behavior and unique specialized metabolism.</title>
        <authorList>
            <person name="Garcia R."/>
            <person name="Popoff A."/>
            <person name="Bader C.D."/>
            <person name="Loehr J."/>
            <person name="Walesch S."/>
            <person name="Walt C."/>
            <person name="Boldt J."/>
            <person name="Bunk B."/>
            <person name="Haeckl F.J.F.P.J."/>
            <person name="Gunesch A.P."/>
            <person name="Birkelbach J."/>
            <person name="Nuebel U."/>
            <person name="Pietschmann T."/>
            <person name="Bach T."/>
            <person name="Mueller R."/>
        </authorList>
    </citation>
    <scope>NUCLEOTIDE SEQUENCE</scope>
    <source>
        <strain evidence="2">MSr11367</strain>
    </source>
</reference>
<keyword evidence="3" id="KW-1185">Reference proteome</keyword>
<dbReference type="EMBL" id="CP089983">
    <property type="protein sequence ID" value="WXB02097.1"/>
    <property type="molecule type" value="Genomic_DNA"/>
</dbReference>
<sequence>MTVTRGPVQFWSLGFDDVLVYEPQTGAKKKSVLVPGTISVNAVSRVPLECERIAWWIAEELWANRDLLLQAGFFDIGRTPQILSPSPAGSLVAGDMADEYVVTTVTCPFQFVRTTKVTPLGRPVLQGVGAQLHGVLPPAGSLGPVDRFEVETHAPPHYSGASDIYGATPSPGSAPPSLPTVPHPLNPAVRVYIRPVRPNQPGLLPPSMNGRAIPIRQSPMPESPPVRTPDQRIKV</sequence>
<proteinExistence type="predicted"/>
<gene>
    <name evidence="2" type="ORF">LVJ94_34935</name>
</gene>
<protein>
    <submittedName>
        <fullName evidence="2">Uncharacterized protein</fullName>
    </submittedName>
</protein>
<feature type="region of interest" description="Disordered" evidence="1">
    <location>
        <begin position="200"/>
        <end position="235"/>
    </location>
</feature>
<evidence type="ECO:0000256" key="1">
    <source>
        <dbReference type="SAM" id="MobiDB-lite"/>
    </source>
</evidence>
<organism evidence="2 3">
    <name type="scientific">Pendulispora rubella</name>
    <dbReference type="NCBI Taxonomy" id="2741070"/>
    <lineage>
        <taxon>Bacteria</taxon>
        <taxon>Pseudomonadati</taxon>
        <taxon>Myxococcota</taxon>
        <taxon>Myxococcia</taxon>
        <taxon>Myxococcales</taxon>
        <taxon>Sorangiineae</taxon>
        <taxon>Pendulisporaceae</taxon>
        <taxon>Pendulispora</taxon>
    </lineage>
</organism>
<dbReference type="RefSeq" id="WP_394831722.1">
    <property type="nucleotide sequence ID" value="NZ_CP089929.1"/>
</dbReference>
<dbReference type="Proteomes" id="UP001374803">
    <property type="component" value="Chromosome"/>
</dbReference>
<evidence type="ECO:0000313" key="3">
    <source>
        <dbReference type="Proteomes" id="UP001374803"/>
    </source>
</evidence>
<accession>A0ABZ2L0H6</accession>